<evidence type="ECO:0000256" key="5">
    <source>
        <dbReference type="ARBA" id="ARBA00022989"/>
    </source>
</evidence>
<dbReference type="PROSITE" id="PS01348">
    <property type="entry name" value="MRAY_2"/>
    <property type="match status" value="1"/>
</dbReference>
<dbReference type="PANTHER" id="PTHR22926:SF5">
    <property type="entry name" value="PHOSPHO-N-ACETYLMURAMOYL-PENTAPEPTIDE-TRANSFERASE HOMOLOG"/>
    <property type="match status" value="1"/>
</dbReference>
<name>A0A347ZS29_9CHLR</name>
<feature type="transmembrane region" description="Helical" evidence="7">
    <location>
        <begin position="160"/>
        <end position="178"/>
    </location>
</feature>
<feature type="transmembrane region" description="Helical" evidence="7">
    <location>
        <begin position="258"/>
        <end position="281"/>
    </location>
</feature>
<evidence type="ECO:0000256" key="7">
    <source>
        <dbReference type="HAMAP-Rule" id="MF_00038"/>
    </source>
</evidence>
<accession>A0A347ZS29</accession>
<dbReference type="InterPro" id="IPR018480">
    <property type="entry name" value="PNAcMuramoyl-5peptid_Trfase_CS"/>
</dbReference>
<dbReference type="GO" id="GO:0008963">
    <property type="term" value="F:phospho-N-acetylmuramoyl-pentapeptide-transferase activity"/>
    <property type="evidence" value="ECO:0007669"/>
    <property type="project" value="UniProtKB-UniRule"/>
</dbReference>
<protein>
    <recommendedName>
        <fullName evidence="7 8">Phospho-N-acetylmuramoyl-pentapeptide-transferase</fullName>
        <ecNumber evidence="7 8">2.7.8.13</ecNumber>
    </recommendedName>
    <alternativeName>
        <fullName evidence="7">UDP-MurNAc-pentapeptide phosphotransferase</fullName>
    </alternativeName>
</protein>
<evidence type="ECO:0000256" key="2">
    <source>
        <dbReference type="ARBA" id="ARBA00005583"/>
    </source>
</evidence>
<feature type="transmembrane region" description="Helical" evidence="7">
    <location>
        <begin position="6"/>
        <end position="29"/>
    </location>
</feature>
<evidence type="ECO:0000313" key="10">
    <source>
        <dbReference type="EMBL" id="REG11325.1"/>
    </source>
</evidence>
<dbReference type="GO" id="GO:0009252">
    <property type="term" value="P:peptidoglycan biosynthetic process"/>
    <property type="evidence" value="ECO:0007669"/>
    <property type="project" value="UniProtKB-UniRule"/>
</dbReference>
<dbReference type="Proteomes" id="UP000256388">
    <property type="component" value="Unassembled WGS sequence"/>
</dbReference>
<feature type="binding site" evidence="9">
    <location>
        <position position="237"/>
    </location>
    <ligand>
        <name>Mg(2+)</name>
        <dbReference type="ChEBI" id="CHEBI:18420"/>
    </ligand>
</feature>
<evidence type="ECO:0000256" key="4">
    <source>
        <dbReference type="ARBA" id="ARBA00022692"/>
    </source>
</evidence>
<feature type="transmembrane region" description="Helical" evidence="7">
    <location>
        <begin position="208"/>
        <end position="226"/>
    </location>
</feature>
<dbReference type="GO" id="GO:0071555">
    <property type="term" value="P:cell wall organization"/>
    <property type="evidence" value="ECO:0007669"/>
    <property type="project" value="UniProtKB-KW"/>
</dbReference>
<evidence type="ECO:0000256" key="1">
    <source>
        <dbReference type="ARBA" id="ARBA00004141"/>
    </source>
</evidence>
<keyword evidence="4 7" id="KW-0812">Transmembrane</keyword>
<keyword evidence="3 7" id="KW-0808">Transferase</keyword>
<comment type="pathway">
    <text evidence="7">Cell wall biogenesis; peptidoglycan biosynthesis.</text>
</comment>
<feature type="binding site" evidence="9">
    <location>
        <position position="177"/>
    </location>
    <ligand>
        <name>Mg(2+)</name>
        <dbReference type="ChEBI" id="CHEBI:18420"/>
    </ligand>
</feature>
<gene>
    <name evidence="7" type="primary">mraY</name>
    <name evidence="10" type="ORF">DFR64_1203</name>
</gene>
<dbReference type="OrthoDB" id="9805475at2"/>
<comment type="cofactor">
    <cofactor evidence="7 9">
        <name>Mg(2+)</name>
        <dbReference type="ChEBI" id="CHEBI:18420"/>
    </cofactor>
</comment>
<keyword evidence="7 9" id="KW-0460">Magnesium</keyword>
<keyword evidence="7" id="KW-0132">Cell division</keyword>
<feature type="transmembrane region" description="Helical" evidence="7">
    <location>
        <begin position="185"/>
        <end position="202"/>
    </location>
</feature>
<dbReference type="NCBIfam" id="TIGR00445">
    <property type="entry name" value="mraY"/>
    <property type="match status" value="1"/>
</dbReference>
<dbReference type="GO" id="GO:0046872">
    <property type="term" value="F:metal ion binding"/>
    <property type="evidence" value="ECO:0007669"/>
    <property type="project" value="UniProtKB-KW"/>
</dbReference>
<organism evidence="10 11">
    <name type="scientific">Pelolinea submarina</name>
    <dbReference type="NCBI Taxonomy" id="913107"/>
    <lineage>
        <taxon>Bacteria</taxon>
        <taxon>Bacillati</taxon>
        <taxon>Chloroflexota</taxon>
        <taxon>Anaerolineae</taxon>
        <taxon>Anaerolineales</taxon>
        <taxon>Anaerolineaceae</taxon>
        <taxon>Pelolinea</taxon>
    </lineage>
</organism>
<dbReference type="GO" id="GO:0005886">
    <property type="term" value="C:plasma membrane"/>
    <property type="evidence" value="ECO:0007669"/>
    <property type="project" value="UniProtKB-SubCell"/>
</dbReference>
<keyword evidence="7" id="KW-0131">Cell cycle</keyword>
<feature type="transmembrane region" description="Helical" evidence="7">
    <location>
        <begin position="233"/>
        <end position="252"/>
    </location>
</feature>
<keyword evidence="6 7" id="KW-0472">Membrane</keyword>
<evidence type="ECO:0000256" key="6">
    <source>
        <dbReference type="ARBA" id="ARBA00023136"/>
    </source>
</evidence>
<dbReference type="EMBL" id="QUMS01000001">
    <property type="protein sequence ID" value="REG11325.1"/>
    <property type="molecule type" value="Genomic_DNA"/>
</dbReference>
<dbReference type="AlphaFoldDB" id="A0A347ZS29"/>
<evidence type="ECO:0000256" key="8">
    <source>
        <dbReference type="NCBIfam" id="TIGR00445"/>
    </source>
</evidence>
<feature type="transmembrane region" description="Helical" evidence="7">
    <location>
        <begin position="50"/>
        <end position="75"/>
    </location>
</feature>
<keyword evidence="11" id="KW-1185">Reference proteome</keyword>
<dbReference type="PANTHER" id="PTHR22926">
    <property type="entry name" value="PHOSPHO-N-ACETYLMURAMOYL-PENTAPEPTIDE-TRANSFERASE"/>
    <property type="match status" value="1"/>
</dbReference>
<dbReference type="UniPathway" id="UPA00219"/>
<comment type="catalytic activity">
    <reaction evidence="7">
        <text>UDP-N-acetyl-alpha-D-muramoyl-L-alanyl-gamma-D-glutamyl-meso-2,6-diaminopimeloyl-D-alanyl-D-alanine + di-trans,octa-cis-undecaprenyl phosphate = di-trans,octa-cis-undecaprenyl diphospho-N-acetyl-alpha-D-muramoyl-L-alanyl-D-glutamyl-meso-2,6-diaminopimeloyl-D-alanyl-D-alanine + UMP</text>
        <dbReference type="Rhea" id="RHEA:28386"/>
        <dbReference type="ChEBI" id="CHEBI:57865"/>
        <dbReference type="ChEBI" id="CHEBI:60392"/>
        <dbReference type="ChEBI" id="CHEBI:61386"/>
        <dbReference type="ChEBI" id="CHEBI:61387"/>
        <dbReference type="EC" id="2.7.8.13"/>
    </reaction>
</comment>
<dbReference type="InterPro" id="IPR000715">
    <property type="entry name" value="Glycosyl_transferase_4"/>
</dbReference>
<sequence length="331" mass="36034">MKETSLALSLSLLAFIMTVIWGSPLISLLKYFKVGKIIREEGPDRHIEKLGTPTMGGFMIIAPVLLLTVLLNAATLLGFDILGQSVLIPMLVMVGFGILGAVDDWEGIRGSRRGLGMRARTKFLFQVALGLATALALKYIVKVPELYWPGYPEPLQLGVWYIPIATVIIVGFSNAVNFTDGLDGLAGLVSATAFVAYGAIALTQHQAFLGRFCFTIVGALLGFLWFNVHPAELFMGDTGSLAIGATLGTLALMTGQWLILPIIAIIPVAETISVVVQILYFKITHGKRFFRMAPLHHHFELLGWSETQVVQRFWLVSLIAAMLGIAFTFVG</sequence>
<dbReference type="GO" id="GO:0051301">
    <property type="term" value="P:cell division"/>
    <property type="evidence" value="ECO:0007669"/>
    <property type="project" value="UniProtKB-KW"/>
</dbReference>
<comment type="function">
    <text evidence="7">Catalyzes the initial step of the lipid cycle reactions in the biosynthesis of the cell wall peptidoglycan: transfers peptidoglycan precursor phospho-MurNAc-pentapeptide from UDP-MurNAc-pentapeptide onto the lipid carrier undecaprenyl phosphate, yielding undecaprenyl-pyrophosphoryl-MurNAc-pentapeptide, known as lipid I.</text>
</comment>
<evidence type="ECO:0000256" key="3">
    <source>
        <dbReference type="ARBA" id="ARBA00022679"/>
    </source>
</evidence>
<evidence type="ECO:0000313" key="11">
    <source>
        <dbReference type="Proteomes" id="UP000256388"/>
    </source>
</evidence>
<keyword evidence="7" id="KW-0961">Cell wall biogenesis/degradation</keyword>
<dbReference type="Pfam" id="PF00953">
    <property type="entry name" value="Glycos_transf_4"/>
    <property type="match status" value="1"/>
</dbReference>
<dbReference type="CDD" id="cd06852">
    <property type="entry name" value="GT_MraY"/>
    <property type="match status" value="1"/>
</dbReference>
<keyword evidence="7" id="KW-0573">Peptidoglycan synthesis</keyword>
<dbReference type="InterPro" id="IPR003524">
    <property type="entry name" value="PNAcMuramoyl-5peptid_Trfase"/>
</dbReference>
<keyword evidence="7 9" id="KW-0479">Metal-binding</keyword>
<dbReference type="GO" id="GO:0008360">
    <property type="term" value="P:regulation of cell shape"/>
    <property type="evidence" value="ECO:0007669"/>
    <property type="project" value="UniProtKB-KW"/>
</dbReference>
<evidence type="ECO:0000256" key="9">
    <source>
        <dbReference type="PIRSR" id="PIRSR600715-1"/>
    </source>
</evidence>
<feature type="transmembrane region" description="Helical" evidence="7">
    <location>
        <begin position="123"/>
        <end position="140"/>
    </location>
</feature>
<dbReference type="GO" id="GO:0051992">
    <property type="term" value="F:UDP-N-acetylmuramoyl-L-alanyl-D-glutamyl-meso-2,6-diaminopimelyl-D-alanyl-D-alanine:undecaprenyl-phosphate transferase activity"/>
    <property type="evidence" value="ECO:0007669"/>
    <property type="project" value="RHEA"/>
</dbReference>
<feature type="transmembrane region" description="Helical" evidence="7">
    <location>
        <begin position="313"/>
        <end position="330"/>
    </location>
</feature>
<dbReference type="RefSeq" id="WP_116224458.1">
    <property type="nucleotide sequence ID" value="NZ_AP018437.1"/>
</dbReference>
<proteinExistence type="inferred from homology"/>
<comment type="similarity">
    <text evidence="2 7">Belongs to the glycosyltransferase 4 family. MraY subfamily.</text>
</comment>
<comment type="caution">
    <text evidence="10">The sequence shown here is derived from an EMBL/GenBank/DDBJ whole genome shotgun (WGS) entry which is preliminary data.</text>
</comment>
<keyword evidence="7" id="KW-1003">Cell membrane</keyword>
<feature type="transmembrane region" description="Helical" evidence="7">
    <location>
        <begin position="81"/>
        <end position="102"/>
    </location>
</feature>
<keyword evidence="5 7" id="KW-1133">Transmembrane helix</keyword>
<dbReference type="HAMAP" id="MF_00038">
    <property type="entry name" value="MraY"/>
    <property type="match status" value="1"/>
</dbReference>
<keyword evidence="7" id="KW-0133">Cell shape</keyword>
<comment type="subcellular location">
    <subcellularLocation>
        <location evidence="7">Cell membrane</location>
        <topology evidence="7">Multi-pass membrane protein</topology>
    </subcellularLocation>
    <subcellularLocation>
        <location evidence="1">Membrane</location>
        <topology evidence="1">Multi-pass membrane protein</topology>
    </subcellularLocation>
</comment>
<dbReference type="EC" id="2.7.8.13" evidence="7 8"/>
<reference evidence="10 11" key="1">
    <citation type="submission" date="2018-08" db="EMBL/GenBank/DDBJ databases">
        <title>Genomic Encyclopedia of Type Strains, Phase IV (KMG-IV): sequencing the most valuable type-strain genomes for metagenomic binning, comparative biology and taxonomic classification.</title>
        <authorList>
            <person name="Goeker M."/>
        </authorList>
    </citation>
    <scope>NUCLEOTIDE SEQUENCE [LARGE SCALE GENOMIC DNA]</scope>
    <source>
        <strain evidence="10 11">DSM 23923</strain>
    </source>
</reference>